<sequence length="428" mass="45777">MKTLFVSLLLLGGTAVAEEHLTLADALKMARDNHPTLQNAEATLEVMKARQWQAMGPLLPQINATAQYLRAQGTYSRVSGGGAGAPATAVPSNLFSFGLSGSQLLWDFGVIERFRAAGYVKEAQEATVRATELQISLGVRRAYFAASAQLTLMKVYEQIIDNAAIHVREIEGLASASQRTAIDVAQAKTQVANARLNFINARNAYQVALANLNAAIGARETHQWVIDELQLGPIEGEEDSLDNLVKRAVESRPEIVSLRRTEQAWAAQSLAAVGGYMPTLSLTGAISEAGQNIEALGFNWSFGVLLNWNLVNGGVTTGLFREALHQKEATQALLDVQLLQVRVDVETAQATIRNQAAAVEAAQVAVDAATAQLKLAEAQLKVGLGTTIVLSDAQLQFTNANSLLVQAQFNLSTARAQLLAALGVPNDQ</sequence>
<comment type="caution">
    <text evidence="9">The sequence shown here is derived from an EMBL/GenBank/DDBJ whole genome shotgun (WGS) entry which is preliminary data.</text>
</comment>
<reference evidence="9 10" key="1">
    <citation type="submission" date="2017-08" db="EMBL/GenBank/DDBJ databases">
        <title>Infants hospitalized years apart are colonized by the same room-sourced microbial strains.</title>
        <authorList>
            <person name="Brooks B."/>
            <person name="Olm M.R."/>
            <person name="Firek B.A."/>
            <person name="Baker R."/>
            <person name="Thomas B.C."/>
            <person name="Morowitz M.J."/>
            <person name="Banfield J.F."/>
        </authorList>
    </citation>
    <scope>NUCLEOTIDE SEQUENCE [LARGE SCALE GENOMIC DNA]</scope>
    <source>
        <strain evidence="9">S2_003_000_R2_14</strain>
    </source>
</reference>
<keyword evidence="8" id="KW-0732">Signal</keyword>
<evidence type="ECO:0000256" key="3">
    <source>
        <dbReference type="ARBA" id="ARBA00022448"/>
    </source>
</evidence>
<gene>
    <name evidence="9" type="ORF">DI536_24475</name>
</gene>
<keyword evidence="5" id="KW-0812">Transmembrane</keyword>
<comment type="subcellular location">
    <subcellularLocation>
        <location evidence="1">Cell outer membrane</location>
    </subcellularLocation>
</comment>
<dbReference type="PANTHER" id="PTHR30026:SF20">
    <property type="entry name" value="OUTER MEMBRANE PROTEIN TOLC"/>
    <property type="match status" value="1"/>
</dbReference>
<keyword evidence="3" id="KW-0813">Transport</keyword>
<dbReference type="GO" id="GO:0009279">
    <property type="term" value="C:cell outer membrane"/>
    <property type="evidence" value="ECO:0007669"/>
    <property type="project" value="UniProtKB-SubCell"/>
</dbReference>
<dbReference type="GO" id="GO:1990281">
    <property type="term" value="C:efflux pump complex"/>
    <property type="evidence" value="ECO:0007669"/>
    <property type="project" value="TreeGrafter"/>
</dbReference>
<comment type="similarity">
    <text evidence="2">Belongs to the outer membrane factor (OMF) (TC 1.B.17) family.</text>
</comment>
<dbReference type="AlphaFoldDB" id="A0A2W5T023"/>
<keyword evidence="6" id="KW-0472">Membrane</keyword>
<keyword evidence="7" id="KW-0998">Cell outer membrane</keyword>
<evidence type="ECO:0000256" key="4">
    <source>
        <dbReference type="ARBA" id="ARBA00022452"/>
    </source>
</evidence>
<evidence type="ECO:0000256" key="1">
    <source>
        <dbReference type="ARBA" id="ARBA00004442"/>
    </source>
</evidence>
<evidence type="ECO:0000313" key="9">
    <source>
        <dbReference type="EMBL" id="PZR08660.1"/>
    </source>
</evidence>
<proteinExistence type="inferred from homology"/>
<evidence type="ECO:0000256" key="6">
    <source>
        <dbReference type="ARBA" id="ARBA00023136"/>
    </source>
</evidence>
<dbReference type="PANTHER" id="PTHR30026">
    <property type="entry name" value="OUTER MEMBRANE PROTEIN TOLC"/>
    <property type="match status" value="1"/>
</dbReference>
<dbReference type="Gene3D" id="1.20.1600.10">
    <property type="entry name" value="Outer membrane efflux proteins (OEP)"/>
    <property type="match status" value="1"/>
</dbReference>
<evidence type="ECO:0000256" key="7">
    <source>
        <dbReference type="ARBA" id="ARBA00023237"/>
    </source>
</evidence>
<dbReference type="InterPro" id="IPR051906">
    <property type="entry name" value="TolC-like"/>
</dbReference>
<dbReference type="SUPFAM" id="SSF56954">
    <property type="entry name" value="Outer membrane efflux proteins (OEP)"/>
    <property type="match status" value="1"/>
</dbReference>
<dbReference type="InterPro" id="IPR003423">
    <property type="entry name" value="OMP_efflux"/>
</dbReference>
<dbReference type="Pfam" id="PF02321">
    <property type="entry name" value="OEP"/>
    <property type="match status" value="2"/>
</dbReference>
<evidence type="ECO:0000313" key="10">
    <source>
        <dbReference type="Proteomes" id="UP000249061"/>
    </source>
</evidence>
<accession>A0A2W5T023</accession>
<name>A0A2W5T023_9BACT</name>
<feature type="chain" id="PRO_5016124942" description="Protein CyaE" evidence="8">
    <location>
        <begin position="18"/>
        <end position="428"/>
    </location>
</feature>
<protein>
    <recommendedName>
        <fullName evidence="11">Protein CyaE</fullName>
    </recommendedName>
</protein>
<feature type="signal peptide" evidence="8">
    <location>
        <begin position="1"/>
        <end position="17"/>
    </location>
</feature>
<dbReference type="GO" id="GO:0015288">
    <property type="term" value="F:porin activity"/>
    <property type="evidence" value="ECO:0007669"/>
    <property type="project" value="TreeGrafter"/>
</dbReference>
<evidence type="ECO:0000256" key="5">
    <source>
        <dbReference type="ARBA" id="ARBA00022692"/>
    </source>
</evidence>
<evidence type="ECO:0008006" key="11">
    <source>
        <dbReference type="Google" id="ProtNLM"/>
    </source>
</evidence>
<dbReference type="EMBL" id="QFQP01000024">
    <property type="protein sequence ID" value="PZR08660.1"/>
    <property type="molecule type" value="Genomic_DNA"/>
</dbReference>
<evidence type="ECO:0000256" key="8">
    <source>
        <dbReference type="SAM" id="SignalP"/>
    </source>
</evidence>
<dbReference type="GO" id="GO:0015562">
    <property type="term" value="F:efflux transmembrane transporter activity"/>
    <property type="evidence" value="ECO:0007669"/>
    <property type="project" value="InterPro"/>
</dbReference>
<dbReference type="Proteomes" id="UP000249061">
    <property type="component" value="Unassembled WGS sequence"/>
</dbReference>
<organism evidence="9 10">
    <name type="scientific">Archangium gephyra</name>
    <dbReference type="NCBI Taxonomy" id="48"/>
    <lineage>
        <taxon>Bacteria</taxon>
        <taxon>Pseudomonadati</taxon>
        <taxon>Myxococcota</taxon>
        <taxon>Myxococcia</taxon>
        <taxon>Myxococcales</taxon>
        <taxon>Cystobacterineae</taxon>
        <taxon>Archangiaceae</taxon>
        <taxon>Archangium</taxon>
    </lineage>
</organism>
<keyword evidence="4" id="KW-1134">Transmembrane beta strand</keyword>
<evidence type="ECO:0000256" key="2">
    <source>
        <dbReference type="ARBA" id="ARBA00007613"/>
    </source>
</evidence>